<dbReference type="InterPro" id="IPR025714">
    <property type="entry name" value="Methyltranfer_dom"/>
</dbReference>
<dbReference type="AlphaFoldDB" id="A0A7Y6M1T2"/>
<evidence type="ECO:0000313" key="3">
    <source>
        <dbReference type="Proteomes" id="UP000586042"/>
    </source>
</evidence>
<feature type="domain" description="Methyltransferase" evidence="1">
    <location>
        <begin position="40"/>
        <end position="146"/>
    </location>
</feature>
<keyword evidence="2" id="KW-0489">Methyltransferase</keyword>
<dbReference type="SUPFAM" id="SSF53335">
    <property type="entry name" value="S-adenosyl-L-methionine-dependent methyltransferases"/>
    <property type="match status" value="1"/>
</dbReference>
<accession>A0A7Y6M1T2</accession>
<dbReference type="Proteomes" id="UP000586042">
    <property type="component" value="Unassembled WGS sequence"/>
</dbReference>
<keyword evidence="3" id="KW-1185">Reference proteome</keyword>
<dbReference type="PANTHER" id="PTHR42912">
    <property type="entry name" value="METHYLTRANSFERASE"/>
    <property type="match status" value="1"/>
</dbReference>
<proteinExistence type="predicted"/>
<dbReference type="GO" id="GO:0032259">
    <property type="term" value="P:methylation"/>
    <property type="evidence" value="ECO:0007669"/>
    <property type="project" value="UniProtKB-KW"/>
</dbReference>
<dbReference type="CDD" id="cd02440">
    <property type="entry name" value="AdoMet_MTases"/>
    <property type="match status" value="1"/>
</dbReference>
<dbReference type="PANTHER" id="PTHR42912:SF93">
    <property type="entry name" value="N6-ADENOSINE-METHYLTRANSFERASE TMT1A"/>
    <property type="match status" value="1"/>
</dbReference>
<protein>
    <submittedName>
        <fullName evidence="2">Methyltransferase domain-containing protein</fullName>
    </submittedName>
</protein>
<dbReference type="EMBL" id="JABWGN010000002">
    <property type="protein sequence ID" value="NUW30766.1"/>
    <property type="molecule type" value="Genomic_DNA"/>
</dbReference>
<dbReference type="InterPro" id="IPR029063">
    <property type="entry name" value="SAM-dependent_MTases_sf"/>
</dbReference>
<organism evidence="2 3">
    <name type="scientific">Nonomuraea montanisoli</name>
    <dbReference type="NCBI Taxonomy" id="2741721"/>
    <lineage>
        <taxon>Bacteria</taxon>
        <taxon>Bacillati</taxon>
        <taxon>Actinomycetota</taxon>
        <taxon>Actinomycetes</taxon>
        <taxon>Streptosporangiales</taxon>
        <taxon>Streptosporangiaceae</taxon>
        <taxon>Nonomuraea</taxon>
    </lineage>
</organism>
<evidence type="ECO:0000313" key="2">
    <source>
        <dbReference type="EMBL" id="NUW30766.1"/>
    </source>
</evidence>
<dbReference type="GO" id="GO:0008757">
    <property type="term" value="F:S-adenosylmethionine-dependent methyltransferase activity"/>
    <property type="evidence" value="ECO:0007669"/>
    <property type="project" value="InterPro"/>
</dbReference>
<keyword evidence="2" id="KW-0808">Transferase</keyword>
<dbReference type="Pfam" id="PF13847">
    <property type="entry name" value="Methyltransf_31"/>
    <property type="match status" value="1"/>
</dbReference>
<dbReference type="Gene3D" id="3.40.50.150">
    <property type="entry name" value="Vaccinia Virus protein VP39"/>
    <property type="match status" value="1"/>
</dbReference>
<gene>
    <name evidence="2" type="ORF">HTZ77_04930</name>
</gene>
<dbReference type="InterPro" id="IPR050508">
    <property type="entry name" value="Methyltransf_Superfamily"/>
</dbReference>
<comment type="caution">
    <text evidence="2">The sequence shown here is derived from an EMBL/GenBank/DDBJ whole genome shotgun (WGS) entry which is preliminary data.</text>
</comment>
<name>A0A7Y6M1T2_9ACTN</name>
<sequence length="259" mass="28016">MIDNHDVKPPDPVDYLDQVAASAPGRAYKRRILRRLGLRPGQTVVDLGCGPGTDLGAMADAVAPDGRVIGVDHDPAMLAEARARLEGRPGVEIRAGDVHALPLDDGSVDRARTDRVLQHVEDPSRVLAEFRRVARPGGRIVMAEPDWDGLLVDSRDTAMSRRLTRFVTTERIRNAAVGRGLARMCEEAGLSVLSVTAVTPVFRDFDTADRMLGLRRTVVRATRAGALGPAAAEEWIEELRSGPFLASFLLFLVTAEAPG</sequence>
<evidence type="ECO:0000259" key="1">
    <source>
        <dbReference type="Pfam" id="PF13847"/>
    </source>
</evidence>
<reference evidence="2 3" key="1">
    <citation type="submission" date="2020-06" db="EMBL/GenBank/DDBJ databases">
        <title>Nonomuraea sp. SMC257, a novel actinomycete isolated from soil.</title>
        <authorList>
            <person name="Chanama M."/>
        </authorList>
    </citation>
    <scope>NUCLEOTIDE SEQUENCE [LARGE SCALE GENOMIC DNA]</scope>
    <source>
        <strain evidence="2 3">SMC257</strain>
    </source>
</reference>